<dbReference type="EMBL" id="BGPR01007806">
    <property type="protein sequence ID" value="GBN29670.1"/>
    <property type="molecule type" value="Genomic_DNA"/>
</dbReference>
<accession>A0A4Y2MTG5</accession>
<evidence type="ECO:0000313" key="2">
    <source>
        <dbReference type="Proteomes" id="UP000499080"/>
    </source>
</evidence>
<dbReference type="AlphaFoldDB" id="A0A4Y2MTG5"/>
<gene>
    <name evidence="1" type="ORF">AVEN_235212_1</name>
</gene>
<keyword evidence="2" id="KW-1185">Reference proteome</keyword>
<dbReference type="OrthoDB" id="6505565at2759"/>
<comment type="caution">
    <text evidence="1">The sequence shown here is derived from an EMBL/GenBank/DDBJ whole genome shotgun (WGS) entry which is preliminary data.</text>
</comment>
<evidence type="ECO:0000313" key="1">
    <source>
        <dbReference type="EMBL" id="GBN29670.1"/>
    </source>
</evidence>
<protein>
    <recommendedName>
        <fullName evidence="3">CCHC-type domain-containing protein</fullName>
    </recommendedName>
</protein>
<organism evidence="1 2">
    <name type="scientific">Araneus ventricosus</name>
    <name type="common">Orbweaver spider</name>
    <name type="synonym">Epeira ventricosa</name>
    <dbReference type="NCBI Taxonomy" id="182803"/>
    <lineage>
        <taxon>Eukaryota</taxon>
        <taxon>Metazoa</taxon>
        <taxon>Ecdysozoa</taxon>
        <taxon>Arthropoda</taxon>
        <taxon>Chelicerata</taxon>
        <taxon>Arachnida</taxon>
        <taxon>Araneae</taxon>
        <taxon>Araneomorphae</taxon>
        <taxon>Entelegynae</taxon>
        <taxon>Araneoidea</taxon>
        <taxon>Araneidae</taxon>
        <taxon>Araneus</taxon>
    </lineage>
</organism>
<name>A0A4Y2MTG5_ARAVE</name>
<evidence type="ECO:0008006" key="3">
    <source>
        <dbReference type="Google" id="ProtNLM"/>
    </source>
</evidence>
<proteinExistence type="predicted"/>
<dbReference type="Proteomes" id="UP000499080">
    <property type="component" value="Unassembled WGS sequence"/>
</dbReference>
<reference evidence="1 2" key="1">
    <citation type="journal article" date="2019" name="Sci. Rep.">
        <title>Orb-weaving spider Araneus ventricosus genome elucidates the spidroin gene catalogue.</title>
        <authorList>
            <person name="Kono N."/>
            <person name="Nakamura H."/>
            <person name="Ohtoshi R."/>
            <person name="Moran D.A.P."/>
            <person name="Shinohara A."/>
            <person name="Yoshida Y."/>
            <person name="Fujiwara M."/>
            <person name="Mori M."/>
            <person name="Tomita M."/>
            <person name="Arakawa K."/>
        </authorList>
    </citation>
    <scope>NUCLEOTIDE SEQUENCE [LARGE SCALE GENOMIC DNA]</scope>
</reference>
<sequence length="204" mass="23954">MNDAVAKIKQDDEAMLKSELKDVVETVDKIKQDYKLMLQKELKNNLIENNKKMVDDLRTKIESVNSKTYAKCTNARNKESRHWVVTIDPSIFKELRLKHGIYFNWSRIRFTEFIGASGSQCRTCAAFGHTAKYCEDRDKPPICKNCSMLKTENHSCRVPKSKNCIMASEKFKRNWHTIRSVFDKRCESYLRQRDILVKRTDYGN</sequence>